<sequence>MYRAAAGLHRLCDSLSGAQVRDVACRRDFEDVALTLVAQSVTAAALARTESRGCHHRAEYPCTVPEQARSIVVRGADDANAVCVQALVAVC</sequence>
<dbReference type="Proteomes" id="UP000039217">
    <property type="component" value="Unassembled WGS sequence"/>
</dbReference>
<gene>
    <name evidence="2" type="ORF">ERS007661_03272</name>
</gene>
<protein>
    <submittedName>
        <fullName evidence="2">L-aspartate oxidase nadB</fullName>
    </submittedName>
</protein>
<dbReference type="InterPro" id="IPR015939">
    <property type="entry name" value="Fum_Rdtase/Succ_DH_flav-like_C"/>
</dbReference>
<evidence type="ECO:0000259" key="1">
    <source>
        <dbReference type="Pfam" id="PF02910"/>
    </source>
</evidence>
<dbReference type="SUPFAM" id="SSF46977">
    <property type="entry name" value="Succinate dehydrogenase/fumarate reductase flavoprotein C-terminal domain"/>
    <property type="match status" value="1"/>
</dbReference>
<proteinExistence type="predicted"/>
<evidence type="ECO:0000313" key="3">
    <source>
        <dbReference type="Proteomes" id="UP000039217"/>
    </source>
</evidence>
<name>A0A655FPD8_MYCTX</name>
<dbReference type="InterPro" id="IPR037099">
    <property type="entry name" value="Fum_R/Succ_DH_flav-like_C_sf"/>
</dbReference>
<dbReference type="Pfam" id="PF02910">
    <property type="entry name" value="Succ_DH_flav_C"/>
    <property type="match status" value="1"/>
</dbReference>
<evidence type="ECO:0000313" key="2">
    <source>
        <dbReference type="EMBL" id="CNV91546.1"/>
    </source>
</evidence>
<accession>A0A655FPD8</accession>
<feature type="domain" description="Fumarate reductase/succinate dehydrogenase flavoprotein-like C-terminal" evidence="1">
    <location>
        <begin position="34"/>
        <end position="62"/>
    </location>
</feature>
<dbReference type="Gene3D" id="1.20.58.100">
    <property type="entry name" value="Fumarate reductase/succinate dehydrogenase flavoprotein-like, C-terminal domain"/>
    <property type="match status" value="1"/>
</dbReference>
<dbReference type="AlphaFoldDB" id="A0A655FPD8"/>
<reference evidence="2 3" key="1">
    <citation type="submission" date="2015-03" db="EMBL/GenBank/DDBJ databases">
        <authorList>
            <consortium name="Pathogen Informatics"/>
        </authorList>
    </citation>
    <scope>NUCLEOTIDE SEQUENCE [LARGE SCALE GENOMIC DNA]</scope>
    <source>
        <strain evidence="2 3">D00501624</strain>
    </source>
</reference>
<dbReference type="GO" id="GO:0016491">
    <property type="term" value="F:oxidoreductase activity"/>
    <property type="evidence" value="ECO:0007669"/>
    <property type="project" value="InterPro"/>
</dbReference>
<dbReference type="EMBL" id="CQQC01001401">
    <property type="protein sequence ID" value="CNV91546.1"/>
    <property type="molecule type" value="Genomic_DNA"/>
</dbReference>
<organism evidence="2 3">
    <name type="scientific">Mycobacterium tuberculosis</name>
    <dbReference type="NCBI Taxonomy" id="1773"/>
    <lineage>
        <taxon>Bacteria</taxon>
        <taxon>Bacillati</taxon>
        <taxon>Actinomycetota</taxon>
        <taxon>Actinomycetes</taxon>
        <taxon>Mycobacteriales</taxon>
        <taxon>Mycobacteriaceae</taxon>
        <taxon>Mycobacterium</taxon>
        <taxon>Mycobacterium tuberculosis complex</taxon>
    </lineage>
</organism>